<accession>A0ABU3SYL4</accession>
<proteinExistence type="predicted"/>
<dbReference type="EMBL" id="JAWDIO010000002">
    <property type="protein sequence ID" value="MDU0355105.1"/>
    <property type="molecule type" value="Genomic_DNA"/>
</dbReference>
<gene>
    <name evidence="1" type="ORF">RS130_15425</name>
</gene>
<comment type="caution">
    <text evidence="1">The sequence shown here is derived from an EMBL/GenBank/DDBJ whole genome shotgun (WGS) entry which is preliminary data.</text>
</comment>
<keyword evidence="2" id="KW-1185">Reference proteome</keyword>
<organism evidence="1 2">
    <name type="scientific">Paraglaciecola aquimarina</name>
    <dbReference type="NCBI Taxonomy" id="1235557"/>
    <lineage>
        <taxon>Bacteria</taxon>
        <taxon>Pseudomonadati</taxon>
        <taxon>Pseudomonadota</taxon>
        <taxon>Gammaproteobacteria</taxon>
        <taxon>Alteromonadales</taxon>
        <taxon>Alteromonadaceae</taxon>
        <taxon>Paraglaciecola</taxon>
    </lineage>
</organism>
<dbReference type="Proteomes" id="UP001247805">
    <property type="component" value="Unassembled WGS sequence"/>
</dbReference>
<evidence type="ECO:0008006" key="3">
    <source>
        <dbReference type="Google" id="ProtNLM"/>
    </source>
</evidence>
<sequence>MLKMLSKYHSDAELNEFMTKCKKVAKQGILRAPSLYVTGVVDLAYPIMDGDMAVASLTVPYIERIPAEKSIEEVIESLKAAADELSKALTYGIVRKS</sequence>
<name>A0ABU3SYL4_9ALTE</name>
<protein>
    <recommendedName>
        <fullName evidence="3">IclR-ED domain-containing protein</fullName>
    </recommendedName>
</protein>
<evidence type="ECO:0000313" key="1">
    <source>
        <dbReference type="EMBL" id="MDU0355105.1"/>
    </source>
</evidence>
<dbReference type="SUPFAM" id="SSF55781">
    <property type="entry name" value="GAF domain-like"/>
    <property type="match status" value="1"/>
</dbReference>
<dbReference type="InterPro" id="IPR029016">
    <property type="entry name" value="GAF-like_dom_sf"/>
</dbReference>
<dbReference type="RefSeq" id="WP_316026660.1">
    <property type="nucleotide sequence ID" value="NZ_JAWDIO010000002.1"/>
</dbReference>
<dbReference type="Gene3D" id="3.30.450.40">
    <property type="match status" value="1"/>
</dbReference>
<evidence type="ECO:0000313" key="2">
    <source>
        <dbReference type="Proteomes" id="UP001247805"/>
    </source>
</evidence>
<reference evidence="1 2" key="1">
    <citation type="submission" date="2023-10" db="EMBL/GenBank/DDBJ databases">
        <title>Glaciecola aquimarina strain GGW-M5 nov., isolated from a coastal seawater.</title>
        <authorList>
            <person name="Bayburt H."/>
            <person name="Kim J.M."/>
            <person name="Choi B.J."/>
            <person name="Jeon C.O."/>
        </authorList>
    </citation>
    <scope>NUCLEOTIDE SEQUENCE [LARGE SCALE GENOMIC DNA]</scope>
    <source>
        <strain evidence="1 2">KCTC 32108</strain>
    </source>
</reference>